<dbReference type="AlphaFoldDB" id="A0A899NN18"/>
<name>A0A899NN18_PROST</name>
<keyword evidence="1" id="KW-0614">Plasmid</keyword>
<dbReference type="SUPFAM" id="SSF109604">
    <property type="entry name" value="HD-domain/PDEase-like"/>
    <property type="match status" value="1"/>
</dbReference>
<dbReference type="Gene3D" id="1.10.3210.10">
    <property type="entry name" value="Hypothetical protein af1432"/>
    <property type="match status" value="1"/>
</dbReference>
<organism evidence="1">
    <name type="scientific">Providencia stuartii</name>
    <dbReference type="NCBI Taxonomy" id="588"/>
    <lineage>
        <taxon>Bacteria</taxon>
        <taxon>Pseudomonadati</taxon>
        <taxon>Pseudomonadota</taxon>
        <taxon>Gammaproteobacteria</taxon>
        <taxon>Enterobacterales</taxon>
        <taxon>Morganellaceae</taxon>
        <taxon>Providencia</taxon>
    </lineage>
</organism>
<evidence type="ECO:0008006" key="2">
    <source>
        <dbReference type="Google" id="ProtNLM"/>
    </source>
</evidence>
<geneLocation type="plasmid" evidence="1">
    <name>pM2-1</name>
</geneLocation>
<accession>A0A899NN18</accession>
<sequence length="221" mass="24582">MTLPKYTKQQLEFLQADTSGNLTVLERSLVAQLLAAMHVQVKQGSAPDWILTHSGKRFSFQDINPDAINIEDIATALSNICRFTGHLDQHYSVAQHCVLVSHLVEPHLAFEALMHDASEAYCGDVSSPLKARLPDYREIEGRVDRAIRAKYGLPLVESPEVKVADLRMLATEMSMFGRHGAQAFPDPAKYPPADLMGLRLLPAEEARVAFLQRFELLYPGG</sequence>
<dbReference type="EMBL" id="MT813046">
    <property type="protein sequence ID" value="QSM62400.1"/>
    <property type="molecule type" value="Genomic_DNA"/>
</dbReference>
<gene>
    <name evidence="1" type="ORF">EKPLLCFL_00165</name>
</gene>
<protein>
    <recommendedName>
        <fullName evidence="2">HD family hydrolase</fullName>
    </recommendedName>
</protein>
<reference evidence="1" key="1">
    <citation type="submission" date="2020-07" db="EMBL/GenBank/DDBJ databases">
        <title>Persistence and transmission of plasmid-borne blaNDM genes carried by diverse species of Enterobacterium in a Chinese goose farm.</title>
        <authorList>
            <person name="Fang L.-X."/>
            <person name="Cen D.-J."/>
        </authorList>
    </citation>
    <scope>NUCLEOTIDE SEQUENCE</scope>
    <source>
        <strain evidence="1">M2</strain>
        <plasmid evidence="1">pM2-1</plasmid>
    </source>
</reference>
<evidence type="ECO:0000313" key="1">
    <source>
        <dbReference type="EMBL" id="QSM62400.1"/>
    </source>
</evidence>
<proteinExistence type="predicted"/>